<gene>
    <name evidence="6" type="ORF">HNQ61_000077</name>
</gene>
<protein>
    <submittedName>
        <fullName evidence="6">dTDP-4-amino-4,6-dideoxygalactose transaminase</fullName>
    </submittedName>
</protein>
<evidence type="ECO:0000313" key="6">
    <source>
        <dbReference type="EMBL" id="MBB6068466.1"/>
    </source>
</evidence>
<dbReference type="InterPro" id="IPR015422">
    <property type="entry name" value="PyrdxlP-dep_Trfase_small"/>
</dbReference>
<dbReference type="Gene3D" id="3.40.640.10">
    <property type="entry name" value="Type I PLP-dependent aspartate aminotransferase-like (Major domain)"/>
    <property type="match status" value="1"/>
</dbReference>
<dbReference type="AlphaFoldDB" id="A0A841GWA4"/>
<name>A0A841GWA4_9BACT</name>
<evidence type="ECO:0000256" key="3">
    <source>
        <dbReference type="PIRSR" id="PIRSR000390-1"/>
    </source>
</evidence>
<dbReference type="PANTHER" id="PTHR30244">
    <property type="entry name" value="TRANSAMINASE"/>
    <property type="match status" value="1"/>
</dbReference>
<reference evidence="6 7" key="1">
    <citation type="submission" date="2020-08" db="EMBL/GenBank/DDBJ databases">
        <title>Genomic Encyclopedia of Type Strains, Phase IV (KMG-IV): sequencing the most valuable type-strain genomes for metagenomic binning, comparative biology and taxonomic classification.</title>
        <authorList>
            <person name="Goeker M."/>
        </authorList>
    </citation>
    <scope>NUCLEOTIDE SEQUENCE [LARGE SCALE GENOMIC DNA]</scope>
    <source>
        <strain evidence="6 7">DSM 29007</strain>
    </source>
</reference>
<dbReference type="Pfam" id="PF01041">
    <property type="entry name" value="DegT_DnrJ_EryC1"/>
    <property type="match status" value="1"/>
</dbReference>
<feature type="active site" description="Proton acceptor" evidence="3">
    <location>
        <position position="190"/>
    </location>
</feature>
<dbReference type="GO" id="GO:0008483">
    <property type="term" value="F:transaminase activity"/>
    <property type="evidence" value="ECO:0007669"/>
    <property type="project" value="TreeGrafter"/>
</dbReference>
<dbReference type="SUPFAM" id="SSF53383">
    <property type="entry name" value="PLP-dependent transferases"/>
    <property type="match status" value="1"/>
</dbReference>
<evidence type="ECO:0000256" key="1">
    <source>
        <dbReference type="ARBA" id="ARBA00022898"/>
    </source>
</evidence>
<dbReference type="GO" id="GO:0030170">
    <property type="term" value="F:pyridoxal phosphate binding"/>
    <property type="evidence" value="ECO:0007669"/>
    <property type="project" value="TreeGrafter"/>
</dbReference>
<keyword evidence="7" id="KW-1185">Reference proteome</keyword>
<sequence length="374" mass="41279">MNVPLLDLTLQYRGISTDVMPELLTLIDEQRFILGPVVERFEREVETYLDVPHAIGCASGTDAILLALRAYDCGRDTEVVTSPFTFFATAGAIHNVGARPVFADIDPDTFNLDPAAAEAAVTDRTRVVMPVHLFGQMADMAAFRALADRRGVKLLEDAAQAIAARQRVNGEWITTGSLGDACAFSFFPTKNLGAFGDAGMTVTQDADTAERLRKLRVHGGRQMYHHEEVGYNSRLDTLQAAVLSAKLPHLRGWSDGRRKNAAFYDQALAGIDEVQTPVVSADNESIYNQYTLRVRGGRRDALADHLREKGIGSGVYYPVPLHLQECFEYLGYKEGQFPESELACREVLSLPVFPELTEAQLAYVAESIRAFFRA</sequence>
<dbReference type="PIRSF" id="PIRSF000390">
    <property type="entry name" value="PLP_StrS"/>
    <property type="match status" value="1"/>
</dbReference>
<feature type="modified residue" description="N6-(pyridoxal phosphate)lysine" evidence="4">
    <location>
        <position position="190"/>
    </location>
</feature>
<dbReference type="InterPro" id="IPR015424">
    <property type="entry name" value="PyrdxlP-dep_Trfase"/>
</dbReference>
<evidence type="ECO:0000256" key="4">
    <source>
        <dbReference type="PIRSR" id="PIRSR000390-2"/>
    </source>
</evidence>
<comment type="caution">
    <text evidence="6">The sequence shown here is derived from an EMBL/GenBank/DDBJ whole genome shotgun (WGS) entry which is preliminary data.</text>
</comment>
<evidence type="ECO:0000256" key="5">
    <source>
        <dbReference type="RuleBase" id="RU004508"/>
    </source>
</evidence>
<keyword evidence="1 4" id="KW-0663">Pyridoxal phosphate</keyword>
<organism evidence="6 7">
    <name type="scientific">Longimicrobium terrae</name>
    <dbReference type="NCBI Taxonomy" id="1639882"/>
    <lineage>
        <taxon>Bacteria</taxon>
        <taxon>Pseudomonadati</taxon>
        <taxon>Gemmatimonadota</taxon>
        <taxon>Longimicrobiia</taxon>
        <taxon>Longimicrobiales</taxon>
        <taxon>Longimicrobiaceae</taxon>
        <taxon>Longimicrobium</taxon>
    </lineage>
</organism>
<evidence type="ECO:0000256" key="2">
    <source>
        <dbReference type="ARBA" id="ARBA00037999"/>
    </source>
</evidence>
<dbReference type="CDD" id="cd00616">
    <property type="entry name" value="AHBA_syn"/>
    <property type="match status" value="1"/>
</dbReference>
<dbReference type="RefSeq" id="WP_170030573.1">
    <property type="nucleotide sequence ID" value="NZ_JABDTL010000001.1"/>
</dbReference>
<dbReference type="Proteomes" id="UP000582837">
    <property type="component" value="Unassembled WGS sequence"/>
</dbReference>
<dbReference type="GO" id="GO:0000271">
    <property type="term" value="P:polysaccharide biosynthetic process"/>
    <property type="evidence" value="ECO:0007669"/>
    <property type="project" value="TreeGrafter"/>
</dbReference>
<dbReference type="Gene3D" id="3.90.1150.10">
    <property type="entry name" value="Aspartate Aminotransferase, domain 1"/>
    <property type="match status" value="1"/>
</dbReference>
<comment type="similarity">
    <text evidence="2 5">Belongs to the DegT/DnrJ/EryC1 family.</text>
</comment>
<dbReference type="InterPro" id="IPR000653">
    <property type="entry name" value="DegT/StrS_aminotransferase"/>
</dbReference>
<dbReference type="InterPro" id="IPR015421">
    <property type="entry name" value="PyrdxlP-dep_Trfase_major"/>
</dbReference>
<dbReference type="EMBL" id="JACHIA010000001">
    <property type="protein sequence ID" value="MBB6068466.1"/>
    <property type="molecule type" value="Genomic_DNA"/>
</dbReference>
<accession>A0A841GWA4</accession>
<evidence type="ECO:0000313" key="7">
    <source>
        <dbReference type="Proteomes" id="UP000582837"/>
    </source>
</evidence>
<dbReference type="PANTHER" id="PTHR30244:SF36">
    <property type="entry name" value="3-OXO-GLUCOSE-6-PHOSPHATE:GLUTAMATE AMINOTRANSFERASE"/>
    <property type="match status" value="1"/>
</dbReference>
<proteinExistence type="inferred from homology"/>